<keyword evidence="2 4" id="KW-0863">Zinc-finger</keyword>
<evidence type="ECO:0000256" key="5">
    <source>
        <dbReference type="SAM" id="MobiDB-lite"/>
    </source>
</evidence>
<dbReference type="SMART" id="SM00291">
    <property type="entry name" value="ZnF_ZZ"/>
    <property type="match status" value="2"/>
</dbReference>
<evidence type="ECO:0000256" key="4">
    <source>
        <dbReference type="PROSITE-ProRule" id="PRU00228"/>
    </source>
</evidence>
<dbReference type="SUPFAM" id="SSF57850">
    <property type="entry name" value="RING/U-box"/>
    <property type="match status" value="2"/>
</dbReference>
<dbReference type="InterPro" id="IPR000433">
    <property type="entry name" value="Znf_ZZ"/>
</dbReference>
<dbReference type="InterPro" id="IPR043145">
    <property type="entry name" value="Znf_ZZ_sf"/>
</dbReference>
<proteinExistence type="predicted"/>
<dbReference type="Pfam" id="PF00569">
    <property type="entry name" value="ZZ"/>
    <property type="match status" value="1"/>
</dbReference>
<evidence type="ECO:0000313" key="9">
    <source>
        <dbReference type="Proteomes" id="UP000663891"/>
    </source>
</evidence>
<sequence>MMLLNSSGRDNFDFFKPNNQNQSASSQQQISTDQSRIIQQQTHQAIRTATYNTAIHQNVTCDGCEMSPIKGDRYKCLFCPNIDFCESCKSTGKPNHNLNHPLLCIKDSSLYSSSAYISNRSQLCHDKIQCDFCHINPIIGIRYNCSCGINLCEKCEFIGTHDQNHHRTKITVPKGIN</sequence>
<feature type="domain" description="ZZ-type" evidence="6">
    <location>
        <begin position="56"/>
        <end position="110"/>
    </location>
</feature>
<dbReference type="EMBL" id="CAJOAY010002829">
    <property type="protein sequence ID" value="CAF3982825.1"/>
    <property type="molecule type" value="Genomic_DNA"/>
</dbReference>
<evidence type="ECO:0000313" key="7">
    <source>
        <dbReference type="EMBL" id="CAF1070910.1"/>
    </source>
</evidence>
<evidence type="ECO:0000313" key="8">
    <source>
        <dbReference type="EMBL" id="CAF3982825.1"/>
    </source>
</evidence>
<feature type="region of interest" description="Disordered" evidence="5">
    <location>
        <begin position="1"/>
        <end position="37"/>
    </location>
</feature>
<evidence type="ECO:0000256" key="3">
    <source>
        <dbReference type="ARBA" id="ARBA00022833"/>
    </source>
</evidence>
<evidence type="ECO:0000259" key="6">
    <source>
        <dbReference type="PROSITE" id="PS50135"/>
    </source>
</evidence>
<evidence type="ECO:0000256" key="2">
    <source>
        <dbReference type="ARBA" id="ARBA00022771"/>
    </source>
</evidence>
<gene>
    <name evidence="8" type="ORF">OKA104_LOCUS28762</name>
    <name evidence="7" type="ORF">VCS650_LOCUS18474</name>
</gene>
<dbReference type="Proteomes" id="UP000663891">
    <property type="component" value="Unassembled WGS sequence"/>
</dbReference>
<protein>
    <recommendedName>
        <fullName evidence="6">ZZ-type domain-containing protein</fullName>
    </recommendedName>
</protein>
<feature type="compositionally biased region" description="Low complexity" evidence="5">
    <location>
        <begin position="18"/>
        <end position="37"/>
    </location>
</feature>
<dbReference type="PANTHER" id="PTHR20930:SF0">
    <property type="entry name" value="PROTEIN ILRUN"/>
    <property type="match status" value="1"/>
</dbReference>
<name>A0A814M0D5_9BILA</name>
<keyword evidence="1" id="KW-0479">Metal-binding</keyword>
<dbReference type="PROSITE" id="PS50135">
    <property type="entry name" value="ZF_ZZ_2"/>
    <property type="match status" value="1"/>
</dbReference>
<reference evidence="7" key="1">
    <citation type="submission" date="2021-02" db="EMBL/GenBank/DDBJ databases">
        <authorList>
            <person name="Nowell W R."/>
        </authorList>
    </citation>
    <scope>NUCLEOTIDE SEQUENCE</scope>
</reference>
<dbReference type="PROSITE" id="PS01357">
    <property type="entry name" value="ZF_ZZ_1"/>
    <property type="match status" value="1"/>
</dbReference>
<dbReference type="PANTHER" id="PTHR20930">
    <property type="entry name" value="OVARIAN CARCINOMA ANTIGEN CA125-RELATED"/>
    <property type="match status" value="1"/>
</dbReference>
<organism evidence="7 9">
    <name type="scientific">Adineta steineri</name>
    <dbReference type="NCBI Taxonomy" id="433720"/>
    <lineage>
        <taxon>Eukaryota</taxon>
        <taxon>Metazoa</taxon>
        <taxon>Spiralia</taxon>
        <taxon>Gnathifera</taxon>
        <taxon>Rotifera</taxon>
        <taxon>Eurotatoria</taxon>
        <taxon>Bdelloidea</taxon>
        <taxon>Adinetida</taxon>
        <taxon>Adinetidae</taxon>
        <taxon>Adineta</taxon>
    </lineage>
</organism>
<keyword evidence="3" id="KW-0862">Zinc</keyword>
<dbReference type="OrthoDB" id="441278at2759"/>
<dbReference type="EMBL" id="CAJNON010000177">
    <property type="protein sequence ID" value="CAF1070910.1"/>
    <property type="molecule type" value="Genomic_DNA"/>
</dbReference>
<dbReference type="GO" id="GO:0008270">
    <property type="term" value="F:zinc ion binding"/>
    <property type="evidence" value="ECO:0007669"/>
    <property type="project" value="UniProtKB-KW"/>
</dbReference>
<accession>A0A814M0D5</accession>
<comment type="caution">
    <text evidence="7">The sequence shown here is derived from an EMBL/GenBank/DDBJ whole genome shotgun (WGS) entry which is preliminary data.</text>
</comment>
<evidence type="ECO:0000256" key="1">
    <source>
        <dbReference type="ARBA" id="ARBA00022723"/>
    </source>
</evidence>
<dbReference type="Gene3D" id="3.30.60.90">
    <property type="match status" value="2"/>
</dbReference>
<dbReference type="AlphaFoldDB" id="A0A814M0D5"/>
<dbReference type="Proteomes" id="UP000663881">
    <property type="component" value="Unassembled WGS sequence"/>
</dbReference>